<evidence type="ECO:0000313" key="12">
    <source>
        <dbReference type="EMBL" id="ABF40650.1"/>
    </source>
</evidence>
<dbReference type="Proteomes" id="UP000002432">
    <property type="component" value="Chromosome"/>
</dbReference>
<evidence type="ECO:0000256" key="8">
    <source>
        <dbReference type="ARBA" id="ARBA00022927"/>
    </source>
</evidence>
<dbReference type="KEGG" id="aba:Acid345_1648"/>
<dbReference type="AlphaFoldDB" id="Q1IR50"/>
<keyword evidence="7" id="KW-1005">Bacterial flagellum biogenesis</keyword>
<keyword evidence="8" id="KW-0653">Protein transport</keyword>
<evidence type="ECO:0000256" key="7">
    <source>
        <dbReference type="ARBA" id="ARBA00022795"/>
    </source>
</evidence>
<keyword evidence="13" id="KW-1185">Reference proteome</keyword>
<dbReference type="EMBL" id="CP000360">
    <property type="protein sequence ID" value="ABF40650.1"/>
    <property type="molecule type" value="Genomic_DNA"/>
</dbReference>
<dbReference type="STRING" id="204669.Acid345_1648"/>
<proteinExistence type="inferred from homology"/>
<dbReference type="GO" id="GO:0005886">
    <property type="term" value="C:plasma membrane"/>
    <property type="evidence" value="ECO:0007669"/>
    <property type="project" value="UniProtKB-SubCell"/>
</dbReference>
<dbReference type="HOGENOM" id="CLU_1747231_0_0_0"/>
<dbReference type="EnsemblBacteria" id="ABF40650">
    <property type="protein sequence ID" value="ABF40650"/>
    <property type="gene ID" value="Acid345_1648"/>
</dbReference>
<keyword evidence="5" id="KW-1003">Cell membrane</keyword>
<dbReference type="GO" id="GO:0071973">
    <property type="term" value="P:bacterial-type flagellum-dependent cell motility"/>
    <property type="evidence" value="ECO:0007669"/>
    <property type="project" value="InterPro"/>
</dbReference>
<keyword evidence="10" id="KW-1006">Bacterial flagellum protein export</keyword>
<gene>
    <name evidence="12" type="ordered locus">Acid345_1648</name>
</gene>
<organism evidence="12 13">
    <name type="scientific">Koribacter versatilis (strain Ellin345)</name>
    <dbReference type="NCBI Taxonomy" id="204669"/>
    <lineage>
        <taxon>Bacteria</taxon>
        <taxon>Pseudomonadati</taxon>
        <taxon>Acidobacteriota</taxon>
        <taxon>Terriglobia</taxon>
        <taxon>Terriglobales</taxon>
        <taxon>Candidatus Korobacteraceae</taxon>
        <taxon>Candidatus Korobacter</taxon>
    </lineage>
</organism>
<feature type="coiled-coil region" evidence="11">
    <location>
        <begin position="74"/>
        <end position="115"/>
    </location>
</feature>
<evidence type="ECO:0000256" key="9">
    <source>
        <dbReference type="ARBA" id="ARBA00023136"/>
    </source>
</evidence>
<keyword evidence="9" id="KW-0472">Membrane</keyword>
<keyword evidence="6" id="KW-0145">Chemotaxis</keyword>
<evidence type="ECO:0000256" key="10">
    <source>
        <dbReference type="ARBA" id="ARBA00023225"/>
    </source>
</evidence>
<reference evidence="12 13" key="1">
    <citation type="journal article" date="2009" name="Appl. Environ. Microbiol.">
        <title>Three genomes from the phylum Acidobacteria provide insight into the lifestyles of these microorganisms in soils.</title>
        <authorList>
            <person name="Ward N.L."/>
            <person name="Challacombe J.F."/>
            <person name="Janssen P.H."/>
            <person name="Henrissat B."/>
            <person name="Coutinho P.M."/>
            <person name="Wu M."/>
            <person name="Xie G."/>
            <person name="Haft D.H."/>
            <person name="Sait M."/>
            <person name="Badger J."/>
            <person name="Barabote R.D."/>
            <person name="Bradley B."/>
            <person name="Brettin T.S."/>
            <person name="Brinkac L.M."/>
            <person name="Bruce D."/>
            <person name="Creasy T."/>
            <person name="Daugherty S.C."/>
            <person name="Davidsen T.M."/>
            <person name="DeBoy R.T."/>
            <person name="Detter J.C."/>
            <person name="Dodson R.J."/>
            <person name="Durkin A.S."/>
            <person name="Ganapathy A."/>
            <person name="Gwinn-Giglio M."/>
            <person name="Han C.S."/>
            <person name="Khouri H."/>
            <person name="Kiss H."/>
            <person name="Kothari S.P."/>
            <person name="Madupu R."/>
            <person name="Nelson K.E."/>
            <person name="Nelson W.C."/>
            <person name="Paulsen I."/>
            <person name="Penn K."/>
            <person name="Ren Q."/>
            <person name="Rosovitz M.J."/>
            <person name="Selengut J.D."/>
            <person name="Shrivastava S."/>
            <person name="Sullivan S.A."/>
            <person name="Tapia R."/>
            <person name="Thompson L.S."/>
            <person name="Watkins K.L."/>
            <person name="Yang Q."/>
            <person name="Yu C."/>
            <person name="Zafar N."/>
            <person name="Zhou L."/>
            <person name="Kuske C.R."/>
        </authorList>
    </citation>
    <scope>NUCLEOTIDE SEQUENCE [LARGE SCALE GENOMIC DNA]</scope>
    <source>
        <strain evidence="12 13">Ellin345</strain>
    </source>
</reference>
<evidence type="ECO:0000256" key="6">
    <source>
        <dbReference type="ARBA" id="ARBA00022500"/>
    </source>
</evidence>
<sequence>MTHFRFRLEAVRNVRELQMHAEENALAALFGQRTHLLSLVVRVQMQCDELSRRMYESEVGGAPAAQLQFVESQRIALRRAAAEIQSTIEDLNRAISLQQEKYMSARRESEKLERLRATELAAWHKQLERRDQAAVDELFLMRLGARSKR</sequence>
<dbReference type="InterPro" id="IPR053716">
    <property type="entry name" value="Flag_assembly_chemotaxis_eff"/>
</dbReference>
<dbReference type="GO" id="GO:0009288">
    <property type="term" value="C:bacterial-type flagellum"/>
    <property type="evidence" value="ECO:0007669"/>
    <property type="project" value="InterPro"/>
</dbReference>
<dbReference type="GO" id="GO:0006935">
    <property type="term" value="P:chemotaxis"/>
    <property type="evidence" value="ECO:0007669"/>
    <property type="project" value="UniProtKB-KW"/>
</dbReference>
<keyword evidence="4" id="KW-0813">Transport</keyword>
<evidence type="ECO:0000256" key="1">
    <source>
        <dbReference type="ARBA" id="ARBA00004413"/>
    </source>
</evidence>
<evidence type="ECO:0000256" key="3">
    <source>
        <dbReference type="ARBA" id="ARBA00020392"/>
    </source>
</evidence>
<protein>
    <recommendedName>
        <fullName evidence="3">Flagellar FliJ protein</fullName>
    </recommendedName>
</protein>
<dbReference type="Pfam" id="PF02050">
    <property type="entry name" value="FliJ"/>
    <property type="match status" value="1"/>
</dbReference>
<accession>Q1IR50</accession>
<comment type="subcellular location">
    <subcellularLocation>
        <location evidence="1">Cell membrane</location>
        <topology evidence="1">Peripheral membrane protein</topology>
        <orientation evidence="1">Cytoplasmic side</orientation>
    </subcellularLocation>
</comment>
<dbReference type="GO" id="GO:0015031">
    <property type="term" value="P:protein transport"/>
    <property type="evidence" value="ECO:0007669"/>
    <property type="project" value="UniProtKB-KW"/>
</dbReference>
<evidence type="ECO:0000256" key="11">
    <source>
        <dbReference type="SAM" id="Coils"/>
    </source>
</evidence>
<evidence type="ECO:0000256" key="4">
    <source>
        <dbReference type="ARBA" id="ARBA00022448"/>
    </source>
</evidence>
<evidence type="ECO:0000313" key="13">
    <source>
        <dbReference type="Proteomes" id="UP000002432"/>
    </source>
</evidence>
<evidence type="ECO:0000256" key="5">
    <source>
        <dbReference type="ARBA" id="ARBA00022475"/>
    </source>
</evidence>
<name>Q1IR50_KORVE</name>
<evidence type="ECO:0000256" key="2">
    <source>
        <dbReference type="ARBA" id="ARBA00010004"/>
    </source>
</evidence>
<dbReference type="Gene3D" id="1.10.287.1700">
    <property type="match status" value="1"/>
</dbReference>
<keyword evidence="11" id="KW-0175">Coiled coil</keyword>
<comment type="similarity">
    <text evidence="2">Belongs to the FliJ family.</text>
</comment>
<dbReference type="InterPro" id="IPR012823">
    <property type="entry name" value="Flagell_FliJ"/>
</dbReference>
<dbReference type="GO" id="GO:0044781">
    <property type="term" value="P:bacterial-type flagellum organization"/>
    <property type="evidence" value="ECO:0007669"/>
    <property type="project" value="UniProtKB-KW"/>
</dbReference>